<reference evidence="8" key="2">
    <citation type="submission" date="2020-09" db="EMBL/GenBank/DDBJ databases">
        <authorList>
            <person name="Sun Q."/>
            <person name="Zhou Y."/>
        </authorList>
    </citation>
    <scope>NUCLEOTIDE SEQUENCE</scope>
    <source>
        <strain evidence="8">CGMCC 1.15454</strain>
    </source>
</reference>
<keyword evidence="5" id="KW-0804">Transcription</keyword>
<keyword evidence="3" id="KW-0731">Sigma factor</keyword>
<accession>A0A9W5U005</accession>
<evidence type="ECO:0008006" key="10">
    <source>
        <dbReference type="Google" id="ProtNLM"/>
    </source>
</evidence>
<protein>
    <recommendedName>
        <fullName evidence="10">RNA polymerase subunit sigma-70</fullName>
    </recommendedName>
</protein>
<sequence>MRPLVKSTPIEMNEEFTDLIQPYMHVLRNYCASLTKSRWDGDDLMQETLAKAYKDLLKKPKSISKAYLFRIASNTWIDGYRKRKLNVEINPDLTEVGQEENVLPDATFKAMEVALSELTPKQRVALLLADVFGYTAKEIAFMIDASEGAVKASLHRARKRLESITYDSPVFYPEEDKTSTYVTALRNGDPITIVRLYQNEVMEPQMADPSSRLSSEISPVVQPVAGSSLTYVLITILMKDGQTMWVPFYQIELAALLSRLEGLKRGISFAA</sequence>
<evidence type="ECO:0000256" key="2">
    <source>
        <dbReference type="ARBA" id="ARBA00023015"/>
    </source>
</evidence>
<evidence type="ECO:0000256" key="1">
    <source>
        <dbReference type="ARBA" id="ARBA00010641"/>
    </source>
</evidence>
<evidence type="ECO:0000259" key="6">
    <source>
        <dbReference type="Pfam" id="PF04542"/>
    </source>
</evidence>
<dbReference type="InterPro" id="IPR036388">
    <property type="entry name" value="WH-like_DNA-bd_sf"/>
</dbReference>
<dbReference type="GO" id="GO:0003677">
    <property type="term" value="F:DNA binding"/>
    <property type="evidence" value="ECO:0007669"/>
    <property type="project" value="UniProtKB-KW"/>
</dbReference>
<feature type="domain" description="RNA polymerase sigma factor 70 region 4 type 2" evidence="7">
    <location>
        <begin position="110"/>
        <end position="161"/>
    </location>
</feature>
<dbReference type="Pfam" id="PF08281">
    <property type="entry name" value="Sigma70_r4_2"/>
    <property type="match status" value="1"/>
</dbReference>
<dbReference type="RefSeq" id="WP_088049983.1">
    <property type="nucleotide sequence ID" value="NZ_BMJD01000034.1"/>
</dbReference>
<dbReference type="EMBL" id="BMJD01000034">
    <property type="protein sequence ID" value="GGB53518.1"/>
    <property type="molecule type" value="Genomic_DNA"/>
</dbReference>
<proteinExistence type="inferred from homology"/>
<dbReference type="InterPro" id="IPR013249">
    <property type="entry name" value="RNA_pol_sigma70_r4_t2"/>
</dbReference>
<evidence type="ECO:0000256" key="4">
    <source>
        <dbReference type="ARBA" id="ARBA00023125"/>
    </source>
</evidence>
<dbReference type="AlphaFoldDB" id="A0A9W5U005"/>
<dbReference type="Proteomes" id="UP000621492">
    <property type="component" value="Unassembled WGS sequence"/>
</dbReference>
<gene>
    <name evidence="8" type="ORF">GCM10011409_33910</name>
</gene>
<dbReference type="InterPro" id="IPR039425">
    <property type="entry name" value="RNA_pol_sigma-70-like"/>
</dbReference>
<feature type="domain" description="RNA polymerase sigma-70 region 2" evidence="6">
    <location>
        <begin position="19"/>
        <end position="84"/>
    </location>
</feature>
<dbReference type="GO" id="GO:0006352">
    <property type="term" value="P:DNA-templated transcription initiation"/>
    <property type="evidence" value="ECO:0007669"/>
    <property type="project" value="InterPro"/>
</dbReference>
<reference evidence="8" key="1">
    <citation type="journal article" date="2014" name="Int. J. Syst. Evol. Microbiol.">
        <title>Complete genome sequence of Corynebacterium casei LMG S-19264T (=DSM 44701T), isolated from a smear-ripened cheese.</title>
        <authorList>
            <consortium name="US DOE Joint Genome Institute (JGI-PGF)"/>
            <person name="Walter F."/>
            <person name="Albersmeier A."/>
            <person name="Kalinowski J."/>
            <person name="Ruckert C."/>
        </authorList>
    </citation>
    <scope>NUCLEOTIDE SEQUENCE</scope>
    <source>
        <strain evidence="8">CGMCC 1.15454</strain>
    </source>
</reference>
<keyword evidence="4" id="KW-0238">DNA-binding</keyword>
<dbReference type="PANTHER" id="PTHR43133">
    <property type="entry name" value="RNA POLYMERASE ECF-TYPE SIGMA FACTO"/>
    <property type="match status" value="1"/>
</dbReference>
<dbReference type="SUPFAM" id="SSF88659">
    <property type="entry name" value="Sigma3 and sigma4 domains of RNA polymerase sigma factors"/>
    <property type="match status" value="1"/>
</dbReference>
<dbReference type="Gene3D" id="1.10.1740.10">
    <property type="match status" value="1"/>
</dbReference>
<dbReference type="InterPro" id="IPR013324">
    <property type="entry name" value="RNA_pol_sigma_r3/r4-like"/>
</dbReference>
<dbReference type="InterPro" id="IPR013325">
    <property type="entry name" value="RNA_pol_sigma_r2"/>
</dbReference>
<comment type="caution">
    <text evidence="8">The sequence shown here is derived from an EMBL/GenBank/DDBJ whole genome shotgun (WGS) entry which is preliminary data.</text>
</comment>
<evidence type="ECO:0000313" key="8">
    <source>
        <dbReference type="EMBL" id="GGB53518.1"/>
    </source>
</evidence>
<dbReference type="InterPro" id="IPR007627">
    <property type="entry name" value="RNA_pol_sigma70_r2"/>
</dbReference>
<evidence type="ECO:0000313" key="9">
    <source>
        <dbReference type="Proteomes" id="UP000621492"/>
    </source>
</evidence>
<evidence type="ECO:0000256" key="5">
    <source>
        <dbReference type="ARBA" id="ARBA00023163"/>
    </source>
</evidence>
<dbReference type="Gene3D" id="1.10.10.10">
    <property type="entry name" value="Winged helix-like DNA-binding domain superfamily/Winged helix DNA-binding domain"/>
    <property type="match status" value="1"/>
</dbReference>
<keyword evidence="2" id="KW-0805">Transcription regulation</keyword>
<evidence type="ECO:0000256" key="3">
    <source>
        <dbReference type="ARBA" id="ARBA00023082"/>
    </source>
</evidence>
<dbReference type="GO" id="GO:0016987">
    <property type="term" value="F:sigma factor activity"/>
    <property type="evidence" value="ECO:0007669"/>
    <property type="project" value="UniProtKB-KW"/>
</dbReference>
<dbReference type="PANTHER" id="PTHR43133:SF8">
    <property type="entry name" value="RNA POLYMERASE SIGMA FACTOR HI_1459-RELATED"/>
    <property type="match status" value="1"/>
</dbReference>
<dbReference type="CDD" id="cd06171">
    <property type="entry name" value="Sigma70_r4"/>
    <property type="match status" value="1"/>
</dbReference>
<dbReference type="InterPro" id="IPR014284">
    <property type="entry name" value="RNA_pol_sigma-70_dom"/>
</dbReference>
<keyword evidence="9" id="KW-1185">Reference proteome</keyword>
<organism evidence="8 9">
    <name type="scientific">Lentibacillus populi</name>
    <dbReference type="NCBI Taxonomy" id="1827502"/>
    <lineage>
        <taxon>Bacteria</taxon>
        <taxon>Bacillati</taxon>
        <taxon>Bacillota</taxon>
        <taxon>Bacilli</taxon>
        <taxon>Bacillales</taxon>
        <taxon>Bacillaceae</taxon>
        <taxon>Lentibacillus</taxon>
    </lineage>
</organism>
<dbReference type="NCBIfam" id="TIGR02937">
    <property type="entry name" value="sigma70-ECF"/>
    <property type="match status" value="1"/>
</dbReference>
<name>A0A9W5U005_9BACI</name>
<evidence type="ECO:0000259" key="7">
    <source>
        <dbReference type="Pfam" id="PF08281"/>
    </source>
</evidence>
<dbReference type="SUPFAM" id="SSF88946">
    <property type="entry name" value="Sigma2 domain of RNA polymerase sigma factors"/>
    <property type="match status" value="1"/>
</dbReference>
<dbReference type="Pfam" id="PF04542">
    <property type="entry name" value="Sigma70_r2"/>
    <property type="match status" value="1"/>
</dbReference>
<comment type="similarity">
    <text evidence="1">Belongs to the sigma-70 factor family. ECF subfamily.</text>
</comment>